<feature type="transmembrane region" description="Helical" evidence="1">
    <location>
        <begin position="6"/>
        <end position="26"/>
    </location>
</feature>
<sequence>MGTTIAAVVTVLSALALYLGSPNCVWNRTARPRPAWSLAGGVAAVAGLLLWIWLLGAGAGISVALATWMLALVLLPYLACWLVSARGNVRNMR</sequence>
<evidence type="ECO:0000256" key="1">
    <source>
        <dbReference type="SAM" id="Phobius"/>
    </source>
</evidence>
<dbReference type="PATRIC" id="fig|344882.3.peg.2018"/>
<reference evidence="2 3" key="1">
    <citation type="submission" date="2015-05" db="EMBL/GenBank/DDBJ databases">
        <title>Genome sequencing and analysis of members of genus Stenotrophomonas.</title>
        <authorList>
            <person name="Patil P.P."/>
            <person name="Midha S."/>
            <person name="Patil P.B."/>
        </authorList>
    </citation>
    <scope>NUCLEOTIDE SEQUENCE [LARGE SCALE GENOMIC DNA]</scope>
    <source>
        <strain evidence="2 3">DSM 21858</strain>
    </source>
</reference>
<feature type="transmembrane region" description="Helical" evidence="1">
    <location>
        <begin position="60"/>
        <end position="83"/>
    </location>
</feature>
<dbReference type="AlphaFoldDB" id="A0A0R0D0I1"/>
<name>A0A0R0D0I1_9GAMM</name>
<protein>
    <submittedName>
        <fullName evidence="2">Uncharacterized protein</fullName>
    </submittedName>
</protein>
<organism evidence="2 3">
    <name type="scientific">Pseudoxanthomonas dokdonensis</name>
    <dbReference type="NCBI Taxonomy" id="344882"/>
    <lineage>
        <taxon>Bacteria</taxon>
        <taxon>Pseudomonadati</taxon>
        <taxon>Pseudomonadota</taxon>
        <taxon>Gammaproteobacteria</taxon>
        <taxon>Lysobacterales</taxon>
        <taxon>Lysobacteraceae</taxon>
        <taxon>Pseudoxanthomonas</taxon>
    </lineage>
</organism>
<gene>
    <name evidence="2" type="ORF">ABB29_03445</name>
</gene>
<proteinExistence type="predicted"/>
<dbReference type="EMBL" id="LDJL01000004">
    <property type="protein sequence ID" value="KRG70904.1"/>
    <property type="molecule type" value="Genomic_DNA"/>
</dbReference>
<keyword evidence="1" id="KW-0812">Transmembrane</keyword>
<dbReference type="RefSeq" id="WP_057657224.1">
    <property type="nucleotide sequence ID" value="NZ_LDJL01000004.1"/>
</dbReference>
<dbReference type="STRING" id="344882.ABB29_03445"/>
<comment type="caution">
    <text evidence="2">The sequence shown here is derived from an EMBL/GenBank/DDBJ whole genome shotgun (WGS) entry which is preliminary data.</text>
</comment>
<keyword evidence="1" id="KW-1133">Transmembrane helix</keyword>
<keyword evidence="3" id="KW-1185">Reference proteome</keyword>
<evidence type="ECO:0000313" key="3">
    <source>
        <dbReference type="Proteomes" id="UP000052052"/>
    </source>
</evidence>
<feature type="transmembrane region" description="Helical" evidence="1">
    <location>
        <begin position="35"/>
        <end position="54"/>
    </location>
</feature>
<evidence type="ECO:0000313" key="2">
    <source>
        <dbReference type="EMBL" id="KRG70904.1"/>
    </source>
</evidence>
<keyword evidence="1" id="KW-0472">Membrane</keyword>
<accession>A0A0R0D0I1</accession>
<dbReference type="Proteomes" id="UP000052052">
    <property type="component" value="Unassembled WGS sequence"/>
</dbReference>